<dbReference type="InterPro" id="IPR015005">
    <property type="entry name" value="DUF1854"/>
</dbReference>
<dbReference type="Pfam" id="PF08909">
    <property type="entry name" value="DUF1854"/>
    <property type="match status" value="1"/>
</dbReference>
<evidence type="ECO:0000313" key="2">
    <source>
        <dbReference type="EMBL" id="KAF7599247.1"/>
    </source>
</evidence>
<evidence type="ECO:0000313" key="4">
    <source>
        <dbReference type="Proteomes" id="UP000216107"/>
    </source>
</evidence>
<protein>
    <submittedName>
        <fullName evidence="2">DUF1854 domain-containing protein</fullName>
    </submittedName>
</protein>
<accession>A0A272EWK3</accession>
<comment type="caution">
    <text evidence="3">The sequence shown here is derived from an EMBL/GenBank/DDBJ whole genome shotgun (WGS) entry which is preliminary data.</text>
</comment>
<gene>
    <name evidence="2" type="ORF">BGI27_09205</name>
    <name evidence="3" type="ORF">CGU29_04120</name>
</gene>
<reference evidence="2 5" key="1">
    <citation type="submission" date="2016-08" db="EMBL/GenBank/DDBJ databases">
        <title>Candidatus Dactylopiibacterium carminicum genome sequence.</title>
        <authorList>
            <person name="Ramirez-Puebla S.T."/>
            <person name="Ormeno-Orrillo E."/>
            <person name="Vera-Ponce De Leon A."/>
            <person name="Luis L."/>
            <person name="Sanchez-Flores A."/>
            <person name="Monica R."/>
            <person name="Martinez-Romero E."/>
        </authorList>
    </citation>
    <scope>NUCLEOTIDE SEQUENCE [LARGE SCALE GENOMIC DNA]</scope>
    <source>
        <strain evidence="2">END1</strain>
    </source>
</reference>
<evidence type="ECO:0000259" key="1">
    <source>
        <dbReference type="Pfam" id="PF08909"/>
    </source>
</evidence>
<evidence type="ECO:0000313" key="3">
    <source>
        <dbReference type="EMBL" id="PAS94497.1"/>
    </source>
</evidence>
<dbReference type="EMBL" id="NMRN01000007">
    <property type="protein sequence ID" value="PAS94497.1"/>
    <property type="molecule type" value="Genomic_DNA"/>
</dbReference>
<sequence length="157" mass="17480">MMGQVDFAFEHNAFGQLVLIDANGGRHDNVLPVRAHPVSAPDEGVSIVDQDGHELLWIPSLNELPDGMRDLLAAALAAREFMPEIMRLVSVSSFATPSTWQVETSRGTTRFVLKGEEDIRRLPGGILLVADAHGIQFMVRDVRALDRHSRRLLDRFL</sequence>
<proteinExistence type="predicted"/>
<keyword evidence="5" id="KW-1185">Reference proteome</keyword>
<dbReference type="OrthoDB" id="212426at2"/>
<reference evidence="3 4" key="2">
    <citation type="submission" date="2017-07" db="EMBL/GenBank/DDBJ databases">
        <title>Candidatus Dactylopiibacterium carminicum, a nitrogen-fixing symbiont of the cochineal insect Dactylopius coccus and Dactylopius opuntiae (Hemiptera: Coccoidea: Dactylopiidae).</title>
        <authorList>
            <person name="Vera A."/>
        </authorList>
    </citation>
    <scope>NUCLEOTIDE SEQUENCE [LARGE SCALE GENOMIC DNA]</scope>
    <source>
        <strain evidence="3 4">NFDCM</strain>
    </source>
</reference>
<name>A0A272EWK3_9RHOO</name>
<dbReference type="Proteomes" id="UP000216107">
    <property type="component" value="Unassembled WGS sequence"/>
</dbReference>
<dbReference type="Proteomes" id="UP000623509">
    <property type="component" value="Unassembled WGS sequence"/>
</dbReference>
<dbReference type="EMBL" id="MDUX01000025">
    <property type="protein sequence ID" value="KAF7599247.1"/>
    <property type="molecule type" value="Genomic_DNA"/>
</dbReference>
<feature type="domain" description="DUF1854" evidence="1">
    <location>
        <begin position="27"/>
        <end position="156"/>
    </location>
</feature>
<evidence type="ECO:0000313" key="5">
    <source>
        <dbReference type="Proteomes" id="UP000623509"/>
    </source>
</evidence>
<dbReference type="RefSeq" id="WP_095524592.1">
    <property type="nucleotide sequence ID" value="NZ_MDUX01000025.1"/>
</dbReference>
<dbReference type="AlphaFoldDB" id="A0A272EWK3"/>
<organism evidence="3 4">
    <name type="scientific">Candidatus Dactylopiibacterium carminicum</name>
    <dbReference type="NCBI Taxonomy" id="857335"/>
    <lineage>
        <taxon>Bacteria</taxon>
        <taxon>Pseudomonadati</taxon>
        <taxon>Pseudomonadota</taxon>
        <taxon>Betaproteobacteria</taxon>
        <taxon>Rhodocyclales</taxon>
        <taxon>Rhodocyclaceae</taxon>
        <taxon>Candidatus Dactylopiibacterium</taxon>
    </lineage>
</organism>